<evidence type="ECO:0000256" key="1">
    <source>
        <dbReference type="SAM" id="Coils"/>
    </source>
</evidence>
<evidence type="ECO:0000313" key="2">
    <source>
        <dbReference type="EMBL" id="KAA8548038.1"/>
    </source>
</evidence>
<dbReference type="PANTHER" id="PTHR36001:SF2">
    <property type="entry name" value="CTAGE FAMILY PROTEIN-RELATED"/>
    <property type="match status" value="1"/>
</dbReference>
<dbReference type="Proteomes" id="UP000325577">
    <property type="component" value="Linkage Group LG1"/>
</dbReference>
<gene>
    <name evidence="2" type="ORF">F0562_004701</name>
</gene>
<protein>
    <submittedName>
        <fullName evidence="2">Uncharacterized protein</fullName>
    </submittedName>
</protein>
<feature type="coiled-coil region" evidence="1">
    <location>
        <begin position="21"/>
        <end position="62"/>
    </location>
</feature>
<sequence length="152" mass="17301">MQQTLKSRLVSVSKKLLKQEIKGYEVELAMNEASIQTLEDRISLIQDEISIVRSDLEALKNEEEASRDGFIDKMIELNTKIRKFQEAIACAFHNENQIGTSSNDAGSKLANAKDIRRSLEDKLAQIISQTSMEEQEYQAEQQFHKQVQLGVD</sequence>
<keyword evidence="3" id="KW-1185">Reference proteome</keyword>
<proteinExistence type="predicted"/>
<reference evidence="2 3" key="1">
    <citation type="submission" date="2019-09" db="EMBL/GenBank/DDBJ databases">
        <title>A chromosome-level genome assembly of the Chinese tupelo Nyssa sinensis.</title>
        <authorList>
            <person name="Yang X."/>
            <person name="Kang M."/>
            <person name="Yang Y."/>
            <person name="Xiong H."/>
            <person name="Wang M."/>
            <person name="Zhang Z."/>
            <person name="Wang Z."/>
            <person name="Wu H."/>
            <person name="Ma T."/>
            <person name="Liu J."/>
            <person name="Xi Z."/>
        </authorList>
    </citation>
    <scope>NUCLEOTIDE SEQUENCE [LARGE SCALE GENOMIC DNA]</scope>
    <source>
        <strain evidence="2">J267</strain>
        <tissue evidence="2">Leaf</tissue>
    </source>
</reference>
<dbReference type="EMBL" id="CM018032">
    <property type="protein sequence ID" value="KAA8548038.1"/>
    <property type="molecule type" value="Genomic_DNA"/>
</dbReference>
<evidence type="ECO:0000313" key="3">
    <source>
        <dbReference type="Proteomes" id="UP000325577"/>
    </source>
</evidence>
<dbReference type="OrthoDB" id="763901at2759"/>
<dbReference type="AlphaFoldDB" id="A0A5J5BYM0"/>
<organism evidence="2 3">
    <name type="scientific">Nyssa sinensis</name>
    <dbReference type="NCBI Taxonomy" id="561372"/>
    <lineage>
        <taxon>Eukaryota</taxon>
        <taxon>Viridiplantae</taxon>
        <taxon>Streptophyta</taxon>
        <taxon>Embryophyta</taxon>
        <taxon>Tracheophyta</taxon>
        <taxon>Spermatophyta</taxon>
        <taxon>Magnoliopsida</taxon>
        <taxon>eudicotyledons</taxon>
        <taxon>Gunneridae</taxon>
        <taxon>Pentapetalae</taxon>
        <taxon>asterids</taxon>
        <taxon>Cornales</taxon>
        <taxon>Nyssaceae</taxon>
        <taxon>Nyssa</taxon>
    </lineage>
</organism>
<name>A0A5J5BYM0_9ASTE</name>
<keyword evidence="1" id="KW-0175">Coiled coil</keyword>
<accession>A0A5J5BYM0</accession>
<dbReference type="InterPro" id="IPR053327">
    <property type="entry name" value="KIP"/>
</dbReference>
<dbReference type="PANTHER" id="PTHR36001">
    <property type="entry name" value="CTAGE FAMILY PROTEIN-RELATED"/>
    <property type="match status" value="1"/>
</dbReference>